<dbReference type="GeneID" id="111457985"/>
<dbReference type="PANTHER" id="PTHR36339:SF2">
    <property type="entry name" value="F23A5.5"/>
    <property type="match status" value="1"/>
</dbReference>
<evidence type="ECO:0000256" key="1">
    <source>
        <dbReference type="SAM" id="Coils"/>
    </source>
</evidence>
<sequence length="245" mass="27640">MFRARASLSRFSKRLKPFQTSPFCSKSRIGTNKNSNNGEINGSNKVESDLSSYKEAYKQLDNLDFMTASKILFTDPPKKKKFGIDFHLVQLFFVCMPSLAVYLVAQYARYEMRKMEADLELKKKKEEEAAKQIKLEEREEIHDKNQELQEVKTRLDKLEETIKEIAVESRKQSGSGIVTKNSEKAQGVDKTKHGANIDPSKSMDDHLGGQKIVPAPVLPKIRASTTGEDSKHQNQGGASSPDSKR</sequence>
<evidence type="ECO:0000313" key="6">
    <source>
        <dbReference type="RefSeq" id="XP_022956226.1"/>
    </source>
</evidence>
<feature type="compositionally biased region" description="Polar residues" evidence="2">
    <location>
        <begin position="223"/>
        <end position="245"/>
    </location>
</feature>
<dbReference type="Proteomes" id="UP000504609">
    <property type="component" value="Unplaced"/>
</dbReference>
<keyword evidence="3" id="KW-1133">Transmembrane helix</keyword>
<proteinExistence type="predicted"/>
<feature type="coiled-coil region" evidence="1">
    <location>
        <begin position="107"/>
        <end position="168"/>
    </location>
</feature>
<feature type="region of interest" description="Disordered" evidence="2">
    <location>
        <begin position="26"/>
        <end position="45"/>
    </location>
</feature>
<feature type="compositionally biased region" description="Basic and acidic residues" evidence="2">
    <location>
        <begin position="181"/>
        <end position="192"/>
    </location>
</feature>
<evidence type="ECO:0000256" key="2">
    <source>
        <dbReference type="SAM" id="MobiDB-lite"/>
    </source>
</evidence>
<evidence type="ECO:0000313" key="5">
    <source>
        <dbReference type="RefSeq" id="XP_022956225.1"/>
    </source>
</evidence>
<dbReference type="AlphaFoldDB" id="A0A6J1GVZ5"/>
<reference evidence="5 6" key="1">
    <citation type="submission" date="2025-04" db="UniProtKB">
        <authorList>
            <consortium name="RefSeq"/>
        </authorList>
    </citation>
    <scope>IDENTIFICATION</scope>
    <source>
        <tissue evidence="5 6">Young leaves</tissue>
    </source>
</reference>
<keyword evidence="4" id="KW-1185">Reference proteome</keyword>
<keyword evidence="3" id="KW-0472">Membrane</keyword>
<feature type="region of interest" description="Disordered" evidence="2">
    <location>
        <begin position="169"/>
        <end position="245"/>
    </location>
</feature>
<keyword evidence="3" id="KW-0812">Transmembrane</keyword>
<name>A0A6J1GVZ5_CUCMO</name>
<accession>A0A6J1GVZ5</accession>
<organism evidence="4 6">
    <name type="scientific">Cucurbita moschata</name>
    <name type="common">Winter crookneck squash</name>
    <name type="synonym">Cucurbita pepo var. moschata</name>
    <dbReference type="NCBI Taxonomy" id="3662"/>
    <lineage>
        <taxon>Eukaryota</taxon>
        <taxon>Viridiplantae</taxon>
        <taxon>Streptophyta</taxon>
        <taxon>Embryophyta</taxon>
        <taxon>Tracheophyta</taxon>
        <taxon>Spermatophyta</taxon>
        <taxon>Magnoliopsida</taxon>
        <taxon>eudicotyledons</taxon>
        <taxon>Gunneridae</taxon>
        <taxon>Pentapetalae</taxon>
        <taxon>rosids</taxon>
        <taxon>fabids</taxon>
        <taxon>Cucurbitales</taxon>
        <taxon>Cucurbitaceae</taxon>
        <taxon>Cucurbiteae</taxon>
        <taxon>Cucurbita</taxon>
    </lineage>
</organism>
<dbReference type="KEGG" id="cmos:111457985"/>
<evidence type="ECO:0000256" key="3">
    <source>
        <dbReference type="SAM" id="Phobius"/>
    </source>
</evidence>
<keyword evidence="1" id="KW-0175">Coiled coil</keyword>
<dbReference type="RefSeq" id="XP_022956226.1">
    <property type="nucleotide sequence ID" value="XM_023100458.1"/>
</dbReference>
<evidence type="ECO:0000313" key="4">
    <source>
        <dbReference type="Proteomes" id="UP000504609"/>
    </source>
</evidence>
<dbReference type="RefSeq" id="XP_022956225.1">
    <property type="nucleotide sequence ID" value="XM_023100457.1"/>
</dbReference>
<gene>
    <name evidence="5 6" type="primary">LOC111457985</name>
</gene>
<dbReference type="PANTHER" id="PTHR36339">
    <property type="entry name" value="F23A5.5"/>
    <property type="match status" value="1"/>
</dbReference>
<protein>
    <submittedName>
        <fullName evidence="5 6">Uncharacterized protein LOC111457985</fullName>
    </submittedName>
</protein>
<feature type="transmembrane region" description="Helical" evidence="3">
    <location>
        <begin position="86"/>
        <end position="105"/>
    </location>
</feature>